<feature type="chain" id="PRO_5043159270" evidence="2">
    <location>
        <begin position="25"/>
        <end position="140"/>
    </location>
</feature>
<protein>
    <submittedName>
        <fullName evidence="3">Lipoprotein</fullName>
    </submittedName>
</protein>
<proteinExistence type="predicted"/>
<reference evidence="3 4" key="1">
    <citation type="submission" date="2017-07" db="EMBL/GenBank/DDBJ databases">
        <title>Leptospira spp. isolated from tropical soils.</title>
        <authorList>
            <person name="Thibeaux R."/>
            <person name="Iraola G."/>
            <person name="Ferres I."/>
            <person name="Bierque E."/>
            <person name="Girault D."/>
            <person name="Soupe-Gilbert M.-E."/>
            <person name="Picardeau M."/>
            <person name="Goarant C."/>
        </authorList>
    </citation>
    <scope>NUCLEOTIDE SEQUENCE [LARGE SCALE GENOMIC DNA]</scope>
    <source>
        <strain evidence="3 4">FH2-C-A2</strain>
    </source>
</reference>
<feature type="signal peptide" evidence="2">
    <location>
        <begin position="1"/>
        <end position="24"/>
    </location>
</feature>
<feature type="region of interest" description="Disordered" evidence="1">
    <location>
        <begin position="22"/>
        <end position="47"/>
    </location>
</feature>
<organism evidence="3 4">
    <name type="scientific">Leptospira wolffii</name>
    <dbReference type="NCBI Taxonomy" id="409998"/>
    <lineage>
        <taxon>Bacteria</taxon>
        <taxon>Pseudomonadati</taxon>
        <taxon>Spirochaetota</taxon>
        <taxon>Spirochaetia</taxon>
        <taxon>Leptospirales</taxon>
        <taxon>Leptospiraceae</taxon>
        <taxon>Leptospira</taxon>
    </lineage>
</organism>
<keyword evidence="3" id="KW-0449">Lipoprotein</keyword>
<name>A0A2M9ZH23_9LEPT</name>
<feature type="compositionally biased region" description="Basic and acidic residues" evidence="1">
    <location>
        <begin position="23"/>
        <end position="35"/>
    </location>
</feature>
<dbReference type="PROSITE" id="PS51257">
    <property type="entry name" value="PROKAR_LIPOPROTEIN"/>
    <property type="match status" value="1"/>
</dbReference>
<gene>
    <name evidence="3" type="ORF">CH371_06695</name>
</gene>
<dbReference type="EMBL" id="NPDT01000001">
    <property type="protein sequence ID" value="PJZ67684.1"/>
    <property type="molecule type" value="Genomic_DNA"/>
</dbReference>
<dbReference type="AlphaFoldDB" id="A0A2M9ZH23"/>
<keyword evidence="2" id="KW-0732">Signal</keyword>
<evidence type="ECO:0000313" key="3">
    <source>
        <dbReference type="EMBL" id="PJZ67684.1"/>
    </source>
</evidence>
<evidence type="ECO:0000313" key="4">
    <source>
        <dbReference type="Proteomes" id="UP000231912"/>
    </source>
</evidence>
<evidence type="ECO:0000256" key="1">
    <source>
        <dbReference type="SAM" id="MobiDB-lite"/>
    </source>
</evidence>
<evidence type="ECO:0000256" key="2">
    <source>
        <dbReference type="SAM" id="SignalP"/>
    </source>
</evidence>
<accession>A0A2M9ZH23</accession>
<dbReference type="Proteomes" id="UP000231912">
    <property type="component" value="Unassembled WGS sequence"/>
</dbReference>
<dbReference type="NCBIfam" id="NF033168">
    <property type="entry name" value="lipo_LIC10766"/>
    <property type="match status" value="1"/>
</dbReference>
<sequence>MSIKTISLIGLAALVLTACTTAQKEETKPEPKKNVSQESAPSEDDQFVKATEGFLNPSLYQVVVSSLDGNEPEALDLAKKRALNLFIAERGELFRPADRKFLKEIVDSKGKIVKTSKPINGKTYYLFHVAQPDLKIELKK</sequence>
<comment type="caution">
    <text evidence="3">The sequence shown here is derived from an EMBL/GenBank/DDBJ whole genome shotgun (WGS) entry which is preliminary data.</text>
</comment>